<feature type="transmembrane region" description="Helical" evidence="1">
    <location>
        <begin position="912"/>
        <end position="930"/>
    </location>
</feature>
<evidence type="ECO:0000256" key="1">
    <source>
        <dbReference type="SAM" id="Phobius"/>
    </source>
</evidence>
<dbReference type="Pfam" id="PF00873">
    <property type="entry name" value="ACR_tran"/>
    <property type="match status" value="1"/>
</dbReference>
<dbReference type="Gene3D" id="3.30.70.1440">
    <property type="entry name" value="Multidrug efflux transporter AcrB pore domain"/>
    <property type="match status" value="1"/>
</dbReference>
<name>A0ABZ0QHQ3_9VIBR</name>
<dbReference type="SUPFAM" id="SSF82866">
    <property type="entry name" value="Multidrug efflux transporter AcrB transmembrane domain"/>
    <property type="match status" value="2"/>
</dbReference>
<gene>
    <name evidence="2" type="ORF">R8Z52_24280</name>
</gene>
<dbReference type="SUPFAM" id="SSF82693">
    <property type="entry name" value="Multidrug efflux transporter AcrB pore domain, PN1, PN2, PC1 and PC2 subdomains"/>
    <property type="match status" value="3"/>
</dbReference>
<evidence type="ECO:0000313" key="2">
    <source>
        <dbReference type="EMBL" id="WPC76034.1"/>
    </source>
</evidence>
<feature type="transmembrane region" description="Helical" evidence="1">
    <location>
        <begin position="1005"/>
        <end position="1027"/>
    </location>
</feature>
<dbReference type="SUPFAM" id="SSF82714">
    <property type="entry name" value="Multidrug efflux transporter AcrB TolC docking domain, DN and DC subdomains"/>
    <property type="match status" value="2"/>
</dbReference>
<feature type="transmembrane region" description="Helical" evidence="1">
    <location>
        <begin position="451"/>
        <end position="475"/>
    </location>
</feature>
<dbReference type="Gene3D" id="3.30.2090.10">
    <property type="entry name" value="Multidrug efflux transporter AcrB TolC docking domain, DN and DC subdomains"/>
    <property type="match status" value="2"/>
</dbReference>
<feature type="transmembrane region" description="Helical" evidence="1">
    <location>
        <begin position="963"/>
        <end position="984"/>
    </location>
</feature>
<dbReference type="PRINTS" id="PR00702">
    <property type="entry name" value="ACRIFLAVINRP"/>
</dbReference>
<feature type="transmembrane region" description="Helical" evidence="1">
    <location>
        <begin position="383"/>
        <end position="404"/>
    </location>
</feature>
<dbReference type="EMBL" id="CP138204">
    <property type="protein sequence ID" value="WPC76034.1"/>
    <property type="molecule type" value="Genomic_DNA"/>
</dbReference>
<feature type="transmembrane region" description="Helical" evidence="1">
    <location>
        <begin position="12"/>
        <end position="38"/>
    </location>
</feature>
<protein>
    <submittedName>
        <fullName evidence="2">Efflux RND transporter permease subunit</fullName>
    </submittedName>
</protein>
<reference evidence="2 3" key="1">
    <citation type="submission" date="2023-11" db="EMBL/GenBank/DDBJ databases">
        <title>Plant-associative lifestyle of Vibrio porteresiae and its evolutionary dynamics.</title>
        <authorList>
            <person name="Rameshkumar N."/>
            <person name="Kirti K."/>
        </authorList>
    </citation>
    <scope>NUCLEOTIDE SEQUENCE [LARGE SCALE GENOMIC DNA]</scope>
    <source>
        <strain evidence="2 3">MSSRF30</strain>
    </source>
</reference>
<feature type="transmembrane region" description="Helical" evidence="1">
    <location>
        <begin position="1033"/>
        <end position="1061"/>
    </location>
</feature>
<dbReference type="PANTHER" id="PTHR32063:SF16">
    <property type="entry name" value="CATION EFFLUX SYSTEM (ACRB_ACRD_ACRF FAMILY)"/>
    <property type="match status" value="1"/>
</dbReference>
<keyword evidence="3" id="KW-1185">Reference proteome</keyword>
<feature type="transmembrane region" description="Helical" evidence="1">
    <location>
        <begin position="358"/>
        <end position="376"/>
    </location>
</feature>
<feature type="transmembrane region" description="Helical" evidence="1">
    <location>
        <begin position="555"/>
        <end position="574"/>
    </location>
</feature>
<feature type="transmembrane region" description="Helical" evidence="1">
    <location>
        <begin position="937"/>
        <end position="957"/>
    </location>
</feature>
<keyword evidence="1" id="KW-1133">Transmembrane helix</keyword>
<evidence type="ECO:0000313" key="3">
    <source>
        <dbReference type="Proteomes" id="UP001304071"/>
    </source>
</evidence>
<keyword evidence="1" id="KW-0812">Transmembrane</keyword>
<dbReference type="RefSeq" id="WP_261896417.1">
    <property type="nucleotide sequence ID" value="NZ_AP024896.1"/>
</dbReference>
<organism evidence="2 3">
    <name type="scientific">Vibrio porteresiae DSM 19223</name>
    <dbReference type="NCBI Taxonomy" id="1123496"/>
    <lineage>
        <taxon>Bacteria</taxon>
        <taxon>Pseudomonadati</taxon>
        <taxon>Pseudomonadota</taxon>
        <taxon>Gammaproteobacteria</taxon>
        <taxon>Vibrionales</taxon>
        <taxon>Vibrionaceae</taxon>
        <taxon>Vibrio</taxon>
    </lineage>
</organism>
<accession>A0ABZ0QHQ3</accession>
<keyword evidence="1" id="KW-0472">Membrane</keyword>
<dbReference type="Gene3D" id="1.20.1640.10">
    <property type="entry name" value="Multidrug efflux transporter AcrB transmembrane domain"/>
    <property type="match status" value="2"/>
</dbReference>
<dbReference type="Gene3D" id="3.30.70.1430">
    <property type="entry name" value="Multidrug efflux transporter AcrB pore domain"/>
    <property type="match status" value="2"/>
</dbReference>
<dbReference type="Gene3D" id="3.30.70.1320">
    <property type="entry name" value="Multidrug efflux transporter AcrB pore domain like"/>
    <property type="match status" value="1"/>
</dbReference>
<dbReference type="Proteomes" id="UP001304071">
    <property type="component" value="Chromosome 2"/>
</dbReference>
<feature type="transmembrane region" description="Helical" evidence="1">
    <location>
        <begin position="487"/>
        <end position="511"/>
    </location>
</feature>
<dbReference type="InterPro" id="IPR001036">
    <property type="entry name" value="Acrflvin-R"/>
</dbReference>
<dbReference type="InterPro" id="IPR027463">
    <property type="entry name" value="AcrB_DN_DC_subdom"/>
</dbReference>
<sequence>MSDKLGISGRIARYFLCSAMTPLITIVALLLGLFAIIITPKEEEPQIDVTFADVYIPFPGASAKEVESVVTTPAEQVISEVAGLDKLYSFSRPDGALIVAVFKVGVTRNDAIVRLYNQLYSNKDWLPQGLGVGEPIIKPKGIEDVPIVTLTLTDPSASLTNNGLTEVAHGLETELKRIKGTRDIYTVGAHPTIVDVRLDPVKMNAFGITIDALNQQLTGQTARGTTLHLTRMDQTLPLQIGQPIRTADEIEQIVVGVHHSVPVYLSDVAQVSLGVGIATQNVWSVPAKANGSSVDVGDDPLPAVTIAIAKQNGINAVDVANAVSQRIQTLRNTLIPPNVQVDITRNYGATAQEKSNTLLGKLVFATAAVVLLVLIAMGWRESIIVAGAIIVTLFITLFASWVWGFTLNRVSLFALIFSIGILVDDAIVVVENIHRHRLQSDAPLKNLIPIAVDEVGGPTILATLTVIAALLPMAFVSGLMGPYMSPIPINASMGMILSLLVAFVITPWLALRLSSKVVHRIKDDHDDASARRSLHLFTKLLTPFVQGPKQRQHRWGLTAGIGLLIVGSLLLPVYQAVVLKMLPFDNKSEFQVVLDMPEGTSLEETQRILFEMGRSLGLVPEVHDYQIYVGTAAPINFNGLVRHYFMRNQSQQGDIQVNLVGKHERDRSSHEIASRVRPSLVTIARHYGGKVKVVEVPPGPPVWSPILAEVYAPSDSARIAAARMLRERLNQTPDIVDVDIYLPETHQKWQLLIDRQKSAQWGISYQTIIDTLNTAMGGKAVSYLHSESSKYPIPVRVELKEEAKLTADSLLTLQVPSVNGRQYALSDLVTVRQQTMEPDLVHKNMVPTVMVAADMSGSLDSPLYGMVRISQEIDSSKHVEQYWINQPDGLNGVQIRWDGEWTITYETFRDMGIAYAVGMVLIYLLVVAQFKSYLVPLIIMAPIPLTIIGVMPGHALLHAQFTATSMIGMIALAGIIVRNSILLVDFTRLETQRGVDLATAVVHAAAIRAKPIVLTGLAAMMGALFILDDPIFNGLAIALLFGIAVSTILTLVVIPILYYAVMHRRVA</sequence>
<dbReference type="PANTHER" id="PTHR32063">
    <property type="match status" value="1"/>
</dbReference>
<proteinExistence type="predicted"/>